<reference evidence="1" key="1">
    <citation type="journal article" date="2023" name="G3 (Bethesda)">
        <title>Whole genome assemblies of Zophobas morio and Tenebrio molitor.</title>
        <authorList>
            <person name="Kaur S."/>
            <person name="Stinson S.A."/>
            <person name="diCenzo G.C."/>
        </authorList>
    </citation>
    <scope>NUCLEOTIDE SEQUENCE</scope>
    <source>
        <strain evidence="1">QUZm001</strain>
    </source>
</reference>
<dbReference type="EMBL" id="JALNTZ010000003">
    <property type="protein sequence ID" value="KAJ3658634.1"/>
    <property type="molecule type" value="Genomic_DNA"/>
</dbReference>
<accession>A0AA38ISL5</accession>
<evidence type="ECO:0000313" key="2">
    <source>
        <dbReference type="Proteomes" id="UP001168821"/>
    </source>
</evidence>
<gene>
    <name evidence="1" type="ORF">Zmor_010361</name>
</gene>
<name>A0AA38ISL5_9CUCU</name>
<dbReference type="AlphaFoldDB" id="A0AA38ISL5"/>
<comment type="caution">
    <text evidence="1">The sequence shown here is derived from an EMBL/GenBank/DDBJ whole genome shotgun (WGS) entry which is preliminary data.</text>
</comment>
<proteinExistence type="predicted"/>
<dbReference type="Proteomes" id="UP001168821">
    <property type="component" value="Unassembled WGS sequence"/>
</dbReference>
<protein>
    <submittedName>
        <fullName evidence="1">Uncharacterized protein</fullName>
    </submittedName>
</protein>
<sequence length="84" mass="9196">MAYVSVAPWPTSAAEEIIFTPWTLAVARALASSPKKKHLRCSSRRNGQMVLCTLVYFFSLVVSPSLQIPKTDSRSCIVGPARLS</sequence>
<organism evidence="1 2">
    <name type="scientific">Zophobas morio</name>
    <dbReference type="NCBI Taxonomy" id="2755281"/>
    <lineage>
        <taxon>Eukaryota</taxon>
        <taxon>Metazoa</taxon>
        <taxon>Ecdysozoa</taxon>
        <taxon>Arthropoda</taxon>
        <taxon>Hexapoda</taxon>
        <taxon>Insecta</taxon>
        <taxon>Pterygota</taxon>
        <taxon>Neoptera</taxon>
        <taxon>Endopterygota</taxon>
        <taxon>Coleoptera</taxon>
        <taxon>Polyphaga</taxon>
        <taxon>Cucujiformia</taxon>
        <taxon>Tenebrionidae</taxon>
        <taxon>Zophobas</taxon>
    </lineage>
</organism>
<keyword evidence="2" id="KW-1185">Reference proteome</keyword>
<evidence type="ECO:0000313" key="1">
    <source>
        <dbReference type="EMBL" id="KAJ3658634.1"/>
    </source>
</evidence>